<evidence type="ECO:0000259" key="2">
    <source>
        <dbReference type="Pfam" id="PF02517"/>
    </source>
</evidence>
<dbReference type="GO" id="GO:0080120">
    <property type="term" value="P:CAAX-box protein maturation"/>
    <property type="evidence" value="ECO:0007669"/>
    <property type="project" value="UniProtKB-ARBA"/>
</dbReference>
<sequence>MENITNKREKFYQMIGVLVIYIALYSVIILSVEYFYYEKLNIPFLESFKSANFGPLFLILHDVIALPIYFLVIYFMHKKSLFQISQFVKIKKKTAALCLLLGVSMGTWVMSITQIPYIKNSFPIFQTLFKFLLSGNAVLVIFFVALHAIYKEIFFRGMIFNQLRSVLWLPLAIVINGLIYGYLFFQWDIILTIYGMLGAIIFNLIFIWYESIWATIAIEFSLFATYFILRELNYEYGWTSIILIFVSSIVLIGTMIALWKQRQSTSTRQIEAEAATPSI</sequence>
<reference evidence="3 4" key="1">
    <citation type="submission" date="2019-01" db="EMBL/GenBank/DDBJ databases">
        <title>Chengkuizengella sp. nov., isolated from deep-sea sediment of East Pacific Ocean.</title>
        <authorList>
            <person name="Yang J."/>
            <person name="Lai Q."/>
            <person name="Shao Z."/>
        </authorList>
    </citation>
    <scope>NUCLEOTIDE SEQUENCE [LARGE SCALE GENOMIC DNA]</scope>
    <source>
        <strain evidence="3 4">YPA3-1-1</strain>
    </source>
</reference>
<keyword evidence="3" id="KW-0645">Protease</keyword>
<dbReference type="RefSeq" id="WP_160647837.1">
    <property type="nucleotide sequence ID" value="NZ_SIJB01000051.1"/>
</dbReference>
<dbReference type="AlphaFoldDB" id="A0A6N9Q819"/>
<keyword evidence="1" id="KW-0812">Transmembrane</keyword>
<gene>
    <name evidence="3" type="ORF">ERL59_18875</name>
</gene>
<evidence type="ECO:0000313" key="4">
    <source>
        <dbReference type="Proteomes" id="UP000448943"/>
    </source>
</evidence>
<dbReference type="GO" id="GO:0008237">
    <property type="term" value="F:metallopeptidase activity"/>
    <property type="evidence" value="ECO:0007669"/>
    <property type="project" value="UniProtKB-KW"/>
</dbReference>
<dbReference type="GO" id="GO:0004175">
    <property type="term" value="F:endopeptidase activity"/>
    <property type="evidence" value="ECO:0007669"/>
    <property type="project" value="UniProtKB-ARBA"/>
</dbReference>
<feature type="transmembrane region" description="Helical" evidence="1">
    <location>
        <begin position="166"/>
        <end position="183"/>
    </location>
</feature>
<feature type="transmembrane region" description="Helical" evidence="1">
    <location>
        <begin position="212"/>
        <end position="229"/>
    </location>
</feature>
<feature type="transmembrane region" description="Helical" evidence="1">
    <location>
        <begin position="124"/>
        <end position="146"/>
    </location>
</feature>
<comment type="caution">
    <text evidence="3">The sequence shown here is derived from an EMBL/GenBank/DDBJ whole genome shotgun (WGS) entry which is preliminary data.</text>
</comment>
<keyword evidence="3" id="KW-0482">Metalloprotease</keyword>
<keyword evidence="1" id="KW-0472">Membrane</keyword>
<dbReference type="EMBL" id="SIJB01000051">
    <property type="protein sequence ID" value="NBI31017.1"/>
    <property type="molecule type" value="Genomic_DNA"/>
</dbReference>
<keyword evidence="3" id="KW-0378">Hydrolase</keyword>
<dbReference type="GO" id="GO:0006508">
    <property type="term" value="P:proteolysis"/>
    <property type="evidence" value="ECO:0007669"/>
    <property type="project" value="UniProtKB-KW"/>
</dbReference>
<feature type="transmembrane region" description="Helical" evidence="1">
    <location>
        <begin position="97"/>
        <end position="118"/>
    </location>
</feature>
<proteinExistence type="predicted"/>
<protein>
    <submittedName>
        <fullName evidence="3">CPBP family intramembrane metalloprotease</fullName>
    </submittedName>
</protein>
<organism evidence="3 4">
    <name type="scientific">Chengkuizengella marina</name>
    <dbReference type="NCBI Taxonomy" id="2507566"/>
    <lineage>
        <taxon>Bacteria</taxon>
        <taxon>Bacillati</taxon>
        <taxon>Bacillota</taxon>
        <taxon>Bacilli</taxon>
        <taxon>Bacillales</taxon>
        <taxon>Paenibacillaceae</taxon>
        <taxon>Chengkuizengella</taxon>
    </lineage>
</organism>
<name>A0A6N9Q819_9BACL</name>
<accession>A0A6N9Q819</accession>
<dbReference type="Proteomes" id="UP000448943">
    <property type="component" value="Unassembled WGS sequence"/>
</dbReference>
<keyword evidence="4" id="KW-1185">Reference proteome</keyword>
<keyword evidence="1" id="KW-1133">Transmembrane helix</keyword>
<feature type="transmembrane region" description="Helical" evidence="1">
    <location>
        <begin position="12"/>
        <end position="36"/>
    </location>
</feature>
<feature type="transmembrane region" description="Helical" evidence="1">
    <location>
        <begin position="241"/>
        <end position="259"/>
    </location>
</feature>
<evidence type="ECO:0000256" key="1">
    <source>
        <dbReference type="SAM" id="Phobius"/>
    </source>
</evidence>
<dbReference type="InterPro" id="IPR003675">
    <property type="entry name" value="Rce1/LyrA-like_dom"/>
</dbReference>
<dbReference type="Pfam" id="PF02517">
    <property type="entry name" value="Rce1-like"/>
    <property type="match status" value="1"/>
</dbReference>
<evidence type="ECO:0000313" key="3">
    <source>
        <dbReference type="EMBL" id="NBI31017.1"/>
    </source>
</evidence>
<dbReference type="OrthoDB" id="9782250at2"/>
<feature type="domain" description="CAAX prenyl protease 2/Lysostaphin resistance protein A-like" evidence="2">
    <location>
        <begin position="136"/>
        <end position="218"/>
    </location>
</feature>
<feature type="transmembrane region" description="Helical" evidence="1">
    <location>
        <begin position="189"/>
        <end position="207"/>
    </location>
</feature>
<feature type="transmembrane region" description="Helical" evidence="1">
    <location>
        <begin position="56"/>
        <end position="76"/>
    </location>
</feature>